<feature type="coiled-coil region" evidence="1">
    <location>
        <begin position="34"/>
        <end position="69"/>
    </location>
</feature>
<gene>
    <name evidence="2" type="ORF">D8865_09020</name>
</gene>
<evidence type="ECO:0000313" key="2">
    <source>
        <dbReference type="EMBL" id="RSI59603.1"/>
    </source>
</evidence>
<accession>A0A3R9HRT6</accession>
<organism evidence="2 3">
    <name type="scientific">Streptococcus mitis</name>
    <dbReference type="NCBI Taxonomy" id="28037"/>
    <lineage>
        <taxon>Bacteria</taxon>
        <taxon>Bacillati</taxon>
        <taxon>Bacillota</taxon>
        <taxon>Bacilli</taxon>
        <taxon>Lactobacillales</taxon>
        <taxon>Streptococcaceae</taxon>
        <taxon>Streptococcus</taxon>
        <taxon>Streptococcus mitis group</taxon>
    </lineage>
</organism>
<dbReference type="Proteomes" id="UP000278653">
    <property type="component" value="Unassembled WGS sequence"/>
</dbReference>
<comment type="caution">
    <text evidence="2">The sequence shown here is derived from an EMBL/GenBank/DDBJ whole genome shotgun (WGS) entry which is preliminary data.</text>
</comment>
<dbReference type="RefSeq" id="WP_125448054.1">
    <property type="nucleotide sequence ID" value="NZ_RJNH01000013.1"/>
</dbReference>
<sequence>MTDLEKAKWLKKNYRDYALEWYLSDHARLNAIFRKEYEKYLSSLNNQILEEQQSQIEQIKERMLSAYKEVYGSDYLVDTLIDRRGTFERVQKIRELWSPVLAY</sequence>
<evidence type="ECO:0000313" key="3">
    <source>
        <dbReference type="Proteomes" id="UP000278653"/>
    </source>
</evidence>
<dbReference type="EMBL" id="RJNH01000013">
    <property type="protein sequence ID" value="RSI59603.1"/>
    <property type="molecule type" value="Genomic_DNA"/>
</dbReference>
<proteinExistence type="predicted"/>
<reference evidence="2 3" key="1">
    <citation type="submission" date="2018-11" db="EMBL/GenBank/DDBJ databases">
        <title>Species Designations Belie Phenotypic and Genotypic Heterogeneity in Oral Streptococci.</title>
        <authorList>
            <person name="Velsko I."/>
        </authorList>
    </citation>
    <scope>NUCLEOTIDE SEQUENCE [LARGE SCALE GENOMIC DNA]</scope>
    <source>
        <strain evidence="2 3">BCC15</strain>
    </source>
</reference>
<dbReference type="AlphaFoldDB" id="A0A3R9HRT6"/>
<evidence type="ECO:0000256" key="1">
    <source>
        <dbReference type="SAM" id="Coils"/>
    </source>
</evidence>
<keyword evidence="1" id="KW-0175">Coiled coil</keyword>
<protein>
    <submittedName>
        <fullName evidence="2">Uncharacterized protein</fullName>
    </submittedName>
</protein>
<name>A0A3R9HRT6_STRMT</name>